<reference evidence="11 12" key="1">
    <citation type="submission" date="2023-07" db="EMBL/GenBank/DDBJ databases">
        <title>Genomic Encyclopedia of Type Strains, Phase IV (KMG-IV): sequencing the most valuable type-strain genomes for metagenomic binning, comparative biology and taxonomic classification.</title>
        <authorList>
            <person name="Goeker M."/>
        </authorList>
    </citation>
    <scope>NUCLEOTIDE SEQUENCE [LARGE SCALE GENOMIC DNA]</scope>
    <source>
        <strain evidence="11 12">DSM 17740</strain>
    </source>
</reference>
<dbReference type="Gene3D" id="3.40.50.1220">
    <property type="entry name" value="TPP-binding domain"/>
    <property type="match status" value="1"/>
</dbReference>
<comment type="function">
    <text evidence="7">Catalyzes the thiamine diphosphate-dependent decarboxylation of 2-oxoglutarate and the subsequent addition of the resulting succinic semialdehyde-thiamine pyrophosphate anion to isochorismate to yield 2-succinyl-5-enolpyruvyl-6-hydroxy-3-cyclohexene-1-carboxylate (SEPHCHC).</text>
</comment>
<dbReference type="EC" id="2.2.1.9" evidence="7"/>
<keyword evidence="1 7" id="KW-0474">Menaquinone biosynthesis</keyword>
<gene>
    <name evidence="7" type="primary">menD</name>
    <name evidence="11" type="ORF">J2S00_000270</name>
</gene>
<comment type="subunit">
    <text evidence="7">Homodimer.</text>
</comment>
<dbReference type="PANTHER" id="PTHR42916:SF1">
    <property type="entry name" value="PROTEIN PHYLLO, CHLOROPLASTIC"/>
    <property type="match status" value="1"/>
</dbReference>
<comment type="caution">
    <text evidence="11">The sequence shown here is derived from an EMBL/GenBank/DDBJ whole genome shotgun (WGS) entry which is preliminary data.</text>
</comment>
<dbReference type="RefSeq" id="WP_307334673.1">
    <property type="nucleotide sequence ID" value="NZ_JAUSUQ010000001.1"/>
</dbReference>
<evidence type="ECO:0000256" key="1">
    <source>
        <dbReference type="ARBA" id="ARBA00022428"/>
    </source>
</evidence>
<feature type="domain" description="Thiamine pyrophosphate enzyme TPP-binding" evidence="8">
    <location>
        <begin position="465"/>
        <end position="580"/>
    </location>
</feature>
<dbReference type="Proteomes" id="UP001232445">
    <property type="component" value="Unassembled WGS sequence"/>
</dbReference>
<comment type="cofactor">
    <cofactor evidence="7">
        <name>Mg(2+)</name>
        <dbReference type="ChEBI" id="CHEBI:18420"/>
    </cofactor>
    <cofactor evidence="7">
        <name>Mn(2+)</name>
        <dbReference type="ChEBI" id="CHEBI:29035"/>
    </cofactor>
</comment>
<dbReference type="SUPFAM" id="SSF52518">
    <property type="entry name" value="Thiamin diphosphate-binding fold (THDP-binding)"/>
    <property type="match status" value="2"/>
</dbReference>
<keyword evidence="4 7" id="KW-0460">Magnesium</keyword>
<keyword evidence="6 7" id="KW-0464">Manganese</keyword>
<dbReference type="InterPro" id="IPR011766">
    <property type="entry name" value="TPP_enzyme_TPP-bd"/>
</dbReference>
<name>A0ABU0CPR6_9BACI</name>
<evidence type="ECO:0000259" key="10">
    <source>
        <dbReference type="Pfam" id="PF16582"/>
    </source>
</evidence>
<dbReference type="GO" id="GO:0070204">
    <property type="term" value="F:2-succinyl-5-enolpyruvyl-6-hydroxy-3-cyclohexene-1-carboxylic-acid synthase activity"/>
    <property type="evidence" value="ECO:0007669"/>
    <property type="project" value="UniProtKB-EC"/>
</dbReference>
<proteinExistence type="inferred from homology"/>
<evidence type="ECO:0000256" key="3">
    <source>
        <dbReference type="ARBA" id="ARBA00022723"/>
    </source>
</evidence>
<protein>
    <recommendedName>
        <fullName evidence="7">2-succinyl-5-enolpyruvyl-6-hydroxy-3-cyclohexene-1-carboxylate synthase</fullName>
        <shortName evidence="7">SEPHCHC synthase</shortName>
        <ecNumber evidence="7">2.2.1.9</ecNumber>
    </recommendedName>
    <alternativeName>
        <fullName evidence="7">Menaquinone biosynthesis protein MenD</fullName>
    </alternativeName>
</protein>
<evidence type="ECO:0000256" key="5">
    <source>
        <dbReference type="ARBA" id="ARBA00023052"/>
    </source>
</evidence>
<dbReference type="Pfam" id="PF02775">
    <property type="entry name" value="TPP_enzyme_C"/>
    <property type="match status" value="1"/>
</dbReference>
<evidence type="ECO:0000313" key="12">
    <source>
        <dbReference type="Proteomes" id="UP001232445"/>
    </source>
</evidence>
<evidence type="ECO:0000259" key="9">
    <source>
        <dbReference type="Pfam" id="PF02776"/>
    </source>
</evidence>
<feature type="domain" description="Thiamine pyrophosphate enzyme N-terminal TPP-binding" evidence="9">
    <location>
        <begin position="12"/>
        <end position="125"/>
    </location>
</feature>
<feature type="domain" description="Menaquinone biosynthesis protein MenD middle" evidence="10">
    <location>
        <begin position="238"/>
        <end position="430"/>
    </location>
</feature>
<comment type="pathway">
    <text evidence="7">Quinol/quinone metabolism; 1,4-dihydroxy-2-naphthoate biosynthesis; 1,4-dihydroxy-2-naphthoate from chorismate: step 2/7.</text>
</comment>
<dbReference type="PANTHER" id="PTHR42916">
    <property type="entry name" value="2-SUCCINYL-5-ENOLPYRUVYL-6-HYDROXY-3-CYCLOHEXENE-1-CARBOXYLATE SYNTHASE"/>
    <property type="match status" value="1"/>
</dbReference>
<comment type="cofactor">
    <cofactor evidence="7">
        <name>thiamine diphosphate</name>
        <dbReference type="ChEBI" id="CHEBI:58937"/>
    </cofactor>
    <text evidence="7">Binds 1 thiamine pyrophosphate per subunit.</text>
</comment>
<dbReference type="HAMAP" id="MF_01659">
    <property type="entry name" value="MenD"/>
    <property type="match status" value="1"/>
</dbReference>
<keyword evidence="5 7" id="KW-0786">Thiamine pyrophosphate</keyword>
<comment type="pathway">
    <text evidence="7">Quinol/quinone metabolism; menaquinone biosynthesis.</text>
</comment>
<evidence type="ECO:0000256" key="7">
    <source>
        <dbReference type="HAMAP-Rule" id="MF_01659"/>
    </source>
</evidence>
<sequence length="612" mass="66972">MRTNQEASVYIHAFVDQLYQSGVHHVVISPGSRSTPLAMTLAEYGNMKLWVHVDERSAGYFALGMAKSSGHPVALLCTSGSAAANYYPAVVEAFYGRIPLIVLTADRPHELRDVGAPQTINQSDMFAKHVKWFMEMAVPESSPSLVRYVQTTARRAVAAACSSPAGPVHLNFPFREPLVPDFSALSAAGGEQELPVTPQIGNGVVSSSPAALSQGHVTEGVRMLPEQDVEVLADKLLSASRGMIVCGPLTNTCFREEMIALAEQLSYPLLADPLSNLRSGEQASPVVIDAYDAFLRDGLAAKALKPDLILRFGAMPVSKPYLQFVQLHRGSQHLVVDDGTAWRDPAHLATEMIYAEPKWLCEALLRVVSQHRPAGEKGGDSSRWLSKWQAVNRLTRQAIREEMERFDALFEGRVFEELAKLLPDPSLLYVGNSMPVRDLDTFFPSVTKQVRLLGNRGTNGIDGLISSALGASSVSKEPVVLVLGDLSFYHDLNGLLPAKLYDLDLTIILVNNDGGGIFSFLPQAGHPRYFETLFGTPLGLEYRHAATMYGGSFTRIDSWPAFREAFSSAVSSKGLHVIEIPTERKSNVNMHHRIWQAVSVAIADRIPKVEDK</sequence>
<dbReference type="EMBL" id="JAUSUQ010000001">
    <property type="protein sequence ID" value="MDQ0337500.1"/>
    <property type="molecule type" value="Genomic_DNA"/>
</dbReference>
<dbReference type="InterPro" id="IPR032264">
    <property type="entry name" value="MenD_middle"/>
</dbReference>
<dbReference type="PIRSF" id="PIRSF004983">
    <property type="entry name" value="MenD"/>
    <property type="match status" value="1"/>
</dbReference>
<evidence type="ECO:0000259" key="8">
    <source>
        <dbReference type="Pfam" id="PF02775"/>
    </source>
</evidence>
<keyword evidence="12" id="KW-1185">Reference proteome</keyword>
<dbReference type="CDD" id="cd02009">
    <property type="entry name" value="TPP_SHCHC_synthase"/>
    <property type="match status" value="1"/>
</dbReference>
<comment type="similarity">
    <text evidence="7">Belongs to the TPP enzyme family. MenD subfamily.</text>
</comment>
<keyword evidence="3 7" id="KW-0479">Metal-binding</keyword>
<dbReference type="InterPro" id="IPR004433">
    <property type="entry name" value="MenaQ_synth_MenD"/>
</dbReference>
<dbReference type="CDD" id="cd07037">
    <property type="entry name" value="TPP_PYR_MenD"/>
    <property type="match status" value="1"/>
</dbReference>
<accession>A0ABU0CPR6</accession>
<dbReference type="SUPFAM" id="SSF52467">
    <property type="entry name" value="DHS-like NAD/FAD-binding domain"/>
    <property type="match status" value="1"/>
</dbReference>
<dbReference type="NCBIfam" id="TIGR00173">
    <property type="entry name" value="menD"/>
    <property type="match status" value="1"/>
</dbReference>
<evidence type="ECO:0000256" key="2">
    <source>
        <dbReference type="ARBA" id="ARBA00022679"/>
    </source>
</evidence>
<keyword evidence="2 7" id="KW-0808">Transferase</keyword>
<comment type="catalytic activity">
    <reaction evidence="7">
        <text>isochorismate + 2-oxoglutarate + H(+) = 5-enolpyruvoyl-6-hydroxy-2-succinyl-cyclohex-3-ene-1-carboxylate + CO2</text>
        <dbReference type="Rhea" id="RHEA:25593"/>
        <dbReference type="ChEBI" id="CHEBI:15378"/>
        <dbReference type="ChEBI" id="CHEBI:16526"/>
        <dbReference type="ChEBI" id="CHEBI:16810"/>
        <dbReference type="ChEBI" id="CHEBI:29780"/>
        <dbReference type="ChEBI" id="CHEBI:58818"/>
        <dbReference type="EC" id="2.2.1.9"/>
    </reaction>
</comment>
<dbReference type="InterPro" id="IPR029061">
    <property type="entry name" value="THDP-binding"/>
</dbReference>
<dbReference type="Gene3D" id="3.40.50.970">
    <property type="match status" value="2"/>
</dbReference>
<organism evidence="11 12">
    <name type="scientific">Caldalkalibacillus uzonensis</name>
    <dbReference type="NCBI Taxonomy" id="353224"/>
    <lineage>
        <taxon>Bacteria</taxon>
        <taxon>Bacillati</taxon>
        <taxon>Bacillota</taxon>
        <taxon>Bacilli</taxon>
        <taxon>Bacillales</taxon>
        <taxon>Bacillaceae</taxon>
        <taxon>Caldalkalibacillus</taxon>
    </lineage>
</organism>
<dbReference type="Pfam" id="PF02776">
    <property type="entry name" value="TPP_enzyme_N"/>
    <property type="match status" value="1"/>
</dbReference>
<evidence type="ECO:0000256" key="4">
    <source>
        <dbReference type="ARBA" id="ARBA00022842"/>
    </source>
</evidence>
<dbReference type="InterPro" id="IPR012001">
    <property type="entry name" value="Thiamin_PyroP_enz_TPP-bd_dom"/>
</dbReference>
<evidence type="ECO:0000313" key="11">
    <source>
        <dbReference type="EMBL" id="MDQ0337500.1"/>
    </source>
</evidence>
<dbReference type="InterPro" id="IPR029035">
    <property type="entry name" value="DHS-like_NAD/FAD-binding_dom"/>
</dbReference>
<dbReference type="Pfam" id="PF16582">
    <property type="entry name" value="TPP_enzyme_M_2"/>
    <property type="match status" value="1"/>
</dbReference>
<evidence type="ECO:0000256" key="6">
    <source>
        <dbReference type="ARBA" id="ARBA00023211"/>
    </source>
</evidence>